<name>A0A922E3H8_CARIL</name>
<dbReference type="InterPro" id="IPR025886">
    <property type="entry name" value="PP2-like"/>
</dbReference>
<dbReference type="Proteomes" id="UP000811246">
    <property type="component" value="Chromosome 9"/>
</dbReference>
<dbReference type="Pfam" id="PF14299">
    <property type="entry name" value="PP2"/>
    <property type="match status" value="1"/>
</dbReference>
<comment type="caution">
    <text evidence="1">The sequence shown here is derived from an EMBL/GenBank/DDBJ whole genome shotgun (WGS) entry which is preliminary data.</text>
</comment>
<protein>
    <recommendedName>
        <fullName evidence="3">Protein PHLOEM PROTEIN 2-LIKE A9-like</fullName>
    </recommendedName>
</protein>
<sequence>MSTTKPHHDAESDSQLVQEQADQKTTLFYPRGLNIVWGSDPRYWRLPSDQDKTGPVDLVQVSWLEVTGSREMKPSTTYEIGFKISLTQEAFGWNGSKVYVMAKLGRRGKYSWKRASLDAFSSGTQKEIPQDSDKLKITTTSNEATIYFGMYEVWSGKWKGGLRIHHAYIREAN</sequence>
<evidence type="ECO:0000313" key="1">
    <source>
        <dbReference type="EMBL" id="KAG6695085.1"/>
    </source>
</evidence>
<accession>A0A922E3H8</accession>
<gene>
    <name evidence="1" type="ORF">I3842_09G078200</name>
</gene>
<dbReference type="EMBL" id="CM031833">
    <property type="protein sequence ID" value="KAG6695085.1"/>
    <property type="molecule type" value="Genomic_DNA"/>
</dbReference>
<dbReference type="PANTHER" id="PTHR48478">
    <property type="entry name" value="LECTIN-LIKE"/>
    <property type="match status" value="1"/>
</dbReference>
<evidence type="ECO:0008006" key="3">
    <source>
        <dbReference type="Google" id="ProtNLM"/>
    </source>
</evidence>
<dbReference type="InterPro" id="IPR052147">
    <property type="entry name" value="PP2-like/Lectin"/>
</dbReference>
<proteinExistence type="predicted"/>
<dbReference type="AlphaFoldDB" id="A0A922E3H8"/>
<organism evidence="1 2">
    <name type="scientific">Carya illinoinensis</name>
    <name type="common">Pecan</name>
    <dbReference type="NCBI Taxonomy" id="32201"/>
    <lineage>
        <taxon>Eukaryota</taxon>
        <taxon>Viridiplantae</taxon>
        <taxon>Streptophyta</taxon>
        <taxon>Embryophyta</taxon>
        <taxon>Tracheophyta</taxon>
        <taxon>Spermatophyta</taxon>
        <taxon>Magnoliopsida</taxon>
        <taxon>eudicotyledons</taxon>
        <taxon>Gunneridae</taxon>
        <taxon>Pentapetalae</taxon>
        <taxon>rosids</taxon>
        <taxon>fabids</taxon>
        <taxon>Fagales</taxon>
        <taxon>Juglandaceae</taxon>
        <taxon>Carya</taxon>
    </lineage>
</organism>
<reference evidence="1" key="1">
    <citation type="submission" date="2021-01" db="EMBL/GenBank/DDBJ databases">
        <authorList>
            <person name="Lovell J.T."/>
            <person name="Bentley N."/>
            <person name="Bhattarai G."/>
            <person name="Jenkins J.W."/>
            <person name="Sreedasyam A."/>
            <person name="Alarcon Y."/>
            <person name="Bock C."/>
            <person name="Boston L."/>
            <person name="Carlson J."/>
            <person name="Cervantes K."/>
            <person name="Clermont K."/>
            <person name="Krom N."/>
            <person name="Kubenka K."/>
            <person name="Mamidi S."/>
            <person name="Mattison C."/>
            <person name="Monteros M."/>
            <person name="Pisani C."/>
            <person name="Plott C."/>
            <person name="Rajasekar S."/>
            <person name="Rhein H.S."/>
            <person name="Rohla C."/>
            <person name="Song M."/>
            <person name="Hilaire R.S."/>
            <person name="Shu S."/>
            <person name="Wells L."/>
            <person name="Wang X."/>
            <person name="Webber J."/>
            <person name="Heerema R.J."/>
            <person name="Klein P."/>
            <person name="Conner P."/>
            <person name="Grauke L."/>
            <person name="Grimwood J."/>
            <person name="Schmutz J."/>
            <person name="Randall J.J."/>
        </authorList>
    </citation>
    <scope>NUCLEOTIDE SEQUENCE</scope>
    <source>
        <tissue evidence="1">Leaf</tissue>
    </source>
</reference>
<dbReference type="PANTHER" id="PTHR48478:SF1">
    <property type="entry name" value="LECTIN-LIKE"/>
    <property type="match status" value="1"/>
</dbReference>
<evidence type="ECO:0000313" key="2">
    <source>
        <dbReference type="Proteomes" id="UP000811246"/>
    </source>
</evidence>
<dbReference type="GO" id="GO:0030246">
    <property type="term" value="F:carbohydrate binding"/>
    <property type="evidence" value="ECO:0007669"/>
    <property type="project" value="InterPro"/>
</dbReference>